<evidence type="ECO:0000256" key="1">
    <source>
        <dbReference type="SAM" id="Phobius"/>
    </source>
</evidence>
<feature type="transmembrane region" description="Helical" evidence="1">
    <location>
        <begin position="187"/>
        <end position="205"/>
    </location>
</feature>
<dbReference type="EMBL" id="DS268444">
    <property type="protein sequence ID" value="EFP01749.1"/>
    <property type="molecule type" value="Genomic_DNA"/>
</dbReference>
<dbReference type="CTD" id="9808907"/>
<dbReference type="GeneID" id="9808907"/>
<keyword evidence="1" id="KW-0812">Transmembrane</keyword>
<dbReference type="AlphaFoldDB" id="E3MH52"/>
<dbReference type="Pfam" id="PF10325">
    <property type="entry name" value="7TM_GPCR_Srz"/>
    <property type="match status" value="1"/>
</dbReference>
<feature type="transmembrane region" description="Helical" evidence="1">
    <location>
        <begin position="28"/>
        <end position="48"/>
    </location>
</feature>
<dbReference type="Proteomes" id="UP000008281">
    <property type="component" value="Unassembled WGS sequence"/>
</dbReference>
<evidence type="ECO:0008006" key="4">
    <source>
        <dbReference type="Google" id="ProtNLM"/>
    </source>
</evidence>
<organism evidence="3">
    <name type="scientific">Caenorhabditis remanei</name>
    <name type="common">Caenorhabditis vulgaris</name>
    <dbReference type="NCBI Taxonomy" id="31234"/>
    <lineage>
        <taxon>Eukaryota</taxon>
        <taxon>Metazoa</taxon>
        <taxon>Ecdysozoa</taxon>
        <taxon>Nematoda</taxon>
        <taxon>Chromadorea</taxon>
        <taxon>Rhabditida</taxon>
        <taxon>Rhabditina</taxon>
        <taxon>Rhabditomorpha</taxon>
        <taxon>Rhabditoidea</taxon>
        <taxon>Rhabditidae</taxon>
        <taxon>Peloderinae</taxon>
        <taxon>Caenorhabditis</taxon>
    </lineage>
</organism>
<gene>
    <name evidence="2" type="ORF">CRE_23517</name>
</gene>
<feature type="transmembrane region" description="Helical" evidence="1">
    <location>
        <begin position="77"/>
        <end position="101"/>
    </location>
</feature>
<dbReference type="RefSeq" id="XP_003104596.2">
    <property type="nucleotide sequence ID" value="XM_003104548.2"/>
</dbReference>
<feature type="transmembrane region" description="Helical" evidence="1">
    <location>
        <begin position="107"/>
        <end position="130"/>
    </location>
</feature>
<feature type="transmembrane region" description="Helical" evidence="1">
    <location>
        <begin position="254"/>
        <end position="277"/>
    </location>
</feature>
<dbReference type="PANTHER" id="PTHR31720:SF12">
    <property type="entry name" value="SERPENTINE RECEPTOR, CLASS T-RELATED"/>
    <property type="match status" value="1"/>
</dbReference>
<evidence type="ECO:0000313" key="2">
    <source>
        <dbReference type="EMBL" id="EFP01749.1"/>
    </source>
</evidence>
<proteinExistence type="predicted"/>
<dbReference type="KEGG" id="crq:GCK72_021518"/>
<feature type="transmembrane region" description="Helical" evidence="1">
    <location>
        <begin position="160"/>
        <end position="181"/>
    </location>
</feature>
<keyword evidence="1" id="KW-0472">Membrane</keyword>
<protein>
    <recommendedName>
        <fullName evidence="4">Serpentine Receptor, class Z</fullName>
    </recommendedName>
</protein>
<sequence>MFDNDSTNLFEFVSSGNSSFFEQIAPRIYFFCFYIIPLVIIFPFYVHVFTMNKEREKATAVFQTILRFYKIMRFFQILLYTLVLSSMVLGGLMIIISFFGLLLVRCLIVYMVCGVAALVTSRVCQFYFFYVSCWQPRDYYCTFFRIPKKYVTITDNDIKWFIWACYLFFSSWFFVTLIAKWLVVEYLVTNVIIISSALLYFPIYLSIRKLAHLASAKVNKPRRYVFWQMFVLLVTKLMSIPAIIYHRNKEIDDVVYMCMLLDTISTRLVIQASYLGCNRRNLKDISKLKWRELWKIFKNPTASIYRVEPVLPTAGIQESTKL</sequence>
<keyword evidence="1" id="KW-1133">Transmembrane helix</keyword>
<name>E3MH52_CAERE</name>
<dbReference type="InterPro" id="IPR018817">
    <property type="entry name" value="7TM_GPCR_serpentine_rcpt_Srz"/>
</dbReference>
<keyword evidence="3" id="KW-1185">Reference proteome</keyword>
<accession>E3MH52</accession>
<dbReference type="InParanoid" id="E3MH52"/>
<evidence type="ECO:0000313" key="3">
    <source>
        <dbReference type="Proteomes" id="UP000008281"/>
    </source>
</evidence>
<feature type="transmembrane region" description="Helical" evidence="1">
    <location>
        <begin position="225"/>
        <end position="248"/>
    </location>
</feature>
<reference evidence="2" key="1">
    <citation type="submission" date="2007-07" db="EMBL/GenBank/DDBJ databases">
        <title>PCAP assembly of the Caenorhabditis remanei genome.</title>
        <authorList>
            <consortium name="The Caenorhabditis remanei Sequencing Consortium"/>
            <person name="Wilson R.K."/>
        </authorList>
    </citation>
    <scope>NUCLEOTIDE SEQUENCE [LARGE SCALE GENOMIC DNA]</scope>
    <source>
        <strain evidence="2">PB4641</strain>
    </source>
</reference>
<dbReference type="PANTHER" id="PTHR31720">
    <property type="entry name" value="SERPENTINE RECEPTOR, CLASS Z-RELATED"/>
    <property type="match status" value="1"/>
</dbReference>
<dbReference type="HOGENOM" id="CLU_056063_2_0_1"/>